<organism evidence="2 3">
    <name type="scientific">Photobacterium sp. (strain ATCC 43367)</name>
    <dbReference type="NCBI Taxonomy" id="379097"/>
    <lineage>
        <taxon>Bacteria</taxon>
        <taxon>Pseudomonadati</taxon>
        <taxon>Pseudomonadota</taxon>
        <taxon>Gammaproteobacteria</taxon>
        <taxon>Vibrionales</taxon>
        <taxon>Vibrionaceae</taxon>
        <taxon>Vibrio</taxon>
        <taxon>Vibrio oreintalis group</taxon>
    </lineage>
</organism>
<dbReference type="Proteomes" id="UP000030451">
    <property type="component" value="Unassembled WGS sequence"/>
</dbReference>
<dbReference type="InterPro" id="IPR005587">
    <property type="entry name" value="UPF0304_YfbU"/>
</dbReference>
<gene>
    <name evidence="2" type="ORF">NM06_11825</name>
</gene>
<dbReference type="OrthoDB" id="5589463at2"/>
<proteinExistence type="inferred from homology"/>
<evidence type="ECO:0000313" key="2">
    <source>
        <dbReference type="EMBL" id="KGY08525.1"/>
    </source>
</evidence>
<name>A0A0A5HW85_PHOS4</name>
<dbReference type="HAMAP" id="MF_00762">
    <property type="entry name" value="UPF0304"/>
    <property type="match status" value="1"/>
</dbReference>
<protein>
    <recommendedName>
        <fullName evidence="1">UPF0304 protein NM06_11825</fullName>
    </recommendedName>
</protein>
<comment type="similarity">
    <text evidence="1">Belongs to the UPF0304 family.</text>
</comment>
<sequence length="166" mass="19822">MEMTNAQRLILSNQYYLMSQMDPANAAKYQRLQTIVERGYELQMSELNKDFGCLSEAECREIIDTMEMYHAMQESNKMLDEEERKDVDQRRLTFLGYDIASESQLVNYVRFLTDSEGLYPQFDKGDHHFNAQMPMQEKYRRMLATWRNCPRQYHLCANELKQIFNA</sequence>
<evidence type="ECO:0000313" key="3">
    <source>
        <dbReference type="Proteomes" id="UP000030451"/>
    </source>
</evidence>
<dbReference type="Gene3D" id="1.10.287.680">
    <property type="entry name" value="Helix hairpin bin"/>
    <property type="match status" value="1"/>
</dbReference>
<dbReference type="STRING" id="379097.SE23_16025"/>
<dbReference type="InterPro" id="IPR023145">
    <property type="entry name" value="YfbU_helix-hairpin_sf"/>
</dbReference>
<dbReference type="Gene3D" id="1.10.3190.10">
    <property type="entry name" value="yfbu gene product, domain 2"/>
    <property type="match status" value="1"/>
</dbReference>
<dbReference type="AlphaFoldDB" id="A0A0A5HW85"/>
<comment type="caution">
    <text evidence="2">The sequence shown here is derived from an EMBL/GenBank/DDBJ whole genome shotgun (WGS) entry which is preliminary data.</text>
</comment>
<dbReference type="PIRSF" id="PIRSF006272">
    <property type="entry name" value="UCP006272"/>
    <property type="match status" value="1"/>
</dbReference>
<dbReference type="RefSeq" id="WP_038191170.1">
    <property type="nucleotide sequence ID" value="NZ_JAVHXG010000426.1"/>
</dbReference>
<dbReference type="InterPro" id="IPR023146">
    <property type="entry name" value="YfbU_alpha-helical_sf"/>
</dbReference>
<reference evidence="2 3" key="1">
    <citation type="submission" date="2014-10" db="EMBL/GenBank/DDBJ databases">
        <title>Genome sequencing of Vibrio sinaloensis T08.</title>
        <authorList>
            <person name="Chan K.-G."/>
            <person name="Mohamad N.I."/>
        </authorList>
    </citation>
    <scope>NUCLEOTIDE SEQUENCE [LARGE SCALE GENOMIC DNA]</scope>
    <source>
        <strain evidence="2 3">T08</strain>
    </source>
</reference>
<dbReference type="NCBIfam" id="NF003936">
    <property type="entry name" value="PRK05445.1"/>
    <property type="match status" value="1"/>
</dbReference>
<dbReference type="SUPFAM" id="SSF116960">
    <property type="entry name" value="YfbU-like"/>
    <property type="match status" value="1"/>
</dbReference>
<accession>A0A0A5HW85</accession>
<dbReference type="Pfam" id="PF03887">
    <property type="entry name" value="YfbU"/>
    <property type="match status" value="1"/>
</dbReference>
<evidence type="ECO:0000256" key="1">
    <source>
        <dbReference type="HAMAP-Rule" id="MF_00762"/>
    </source>
</evidence>
<dbReference type="EMBL" id="JRWP01000020">
    <property type="protein sequence ID" value="KGY08525.1"/>
    <property type="molecule type" value="Genomic_DNA"/>
</dbReference>